<dbReference type="GO" id="GO:0016747">
    <property type="term" value="F:acyltransferase activity, transferring groups other than amino-acyl groups"/>
    <property type="evidence" value="ECO:0007669"/>
    <property type="project" value="InterPro"/>
</dbReference>
<dbReference type="PANTHER" id="PTHR43877">
    <property type="entry name" value="AMINOALKYLPHOSPHONATE N-ACETYLTRANSFERASE-RELATED-RELATED"/>
    <property type="match status" value="1"/>
</dbReference>
<dbReference type="RefSeq" id="WP_163159079.1">
    <property type="nucleotide sequence ID" value="NZ_VKHP01000140.1"/>
</dbReference>
<comment type="caution">
    <text evidence="4">The sequence shown here is derived from an EMBL/GenBank/DDBJ whole genome shotgun (WGS) entry which is preliminary data.</text>
</comment>
<dbReference type="SUPFAM" id="SSF55729">
    <property type="entry name" value="Acyl-CoA N-acyltransferases (Nat)"/>
    <property type="match status" value="1"/>
</dbReference>
<gene>
    <name evidence="4" type="ORF">FNJ47_28510</name>
</gene>
<name>A0A6P1BPX0_9BRAD</name>
<dbReference type="CDD" id="cd04301">
    <property type="entry name" value="NAT_SF"/>
    <property type="match status" value="1"/>
</dbReference>
<dbReference type="AlphaFoldDB" id="A0A6P1BPX0"/>
<feature type="domain" description="N-acetyltransferase" evidence="3">
    <location>
        <begin position="4"/>
        <end position="152"/>
    </location>
</feature>
<dbReference type="Proteomes" id="UP000468531">
    <property type="component" value="Unassembled WGS sequence"/>
</dbReference>
<proteinExistence type="predicted"/>
<dbReference type="InterPro" id="IPR016181">
    <property type="entry name" value="Acyl_CoA_acyltransferase"/>
</dbReference>
<dbReference type="PANTHER" id="PTHR43877:SF2">
    <property type="entry name" value="AMINOALKYLPHOSPHONATE N-ACETYLTRANSFERASE-RELATED"/>
    <property type="match status" value="1"/>
</dbReference>
<dbReference type="Gene3D" id="3.40.630.30">
    <property type="match status" value="1"/>
</dbReference>
<dbReference type="InterPro" id="IPR000182">
    <property type="entry name" value="GNAT_dom"/>
</dbReference>
<dbReference type="EMBL" id="VKHP01000140">
    <property type="protein sequence ID" value="NEU99662.1"/>
    <property type="molecule type" value="Genomic_DNA"/>
</dbReference>
<sequence>MPSIAFRPAQAADLPAIIALLADDMFGQQREDASSPPNRRYVDAFDSIIADPNQQQVVATLDDEVIGTLQLTFIPGLARLGAWRGQIEAVRIAEAHRSSGVGQQMFEWAIAQCRARGCHLVQLTTDKGRPDAHRFYERLGFVGSHIGYKLML</sequence>
<dbReference type="PROSITE" id="PS51186">
    <property type="entry name" value="GNAT"/>
    <property type="match status" value="1"/>
</dbReference>
<accession>A0A6P1BPX0</accession>
<evidence type="ECO:0000313" key="5">
    <source>
        <dbReference type="Proteomes" id="UP000468531"/>
    </source>
</evidence>
<keyword evidence="1 4" id="KW-0808">Transferase</keyword>
<organism evidence="4 5">
    <name type="scientific">Bradyrhizobium uaiense</name>
    <dbReference type="NCBI Taxonomy" id="2594946"/>
    <lineage>
        <taxon>Bacteria</taxon>
        <taxon>Pseudomonadati</taxon>
        <taxon>Pseudomonadota</taxon>
        <taxon>Alphaproteobacteria</taxon>
        <taxon>Hyphomicrobiales</taxon>
        <taxon>Nitrobacteraceae</taxon>
        <taxon>Bradyrhizobium</taxon>
    </lineage>
</organism>
<evidence type="ECO:0000259" key="3">
    <source>
        <dbReference type="PROSITE" id="PS51186"/>
    </source>
</evidence>
<protein>
    <submittedName>
        <fullName evidence="4">GNAT family N-acetyltransferase</fullName>
    </submittedName>
</protein>
<evidence type="ECO:0000256" key="1">
    <source>
        <dbReference type="ARBA" id="ARBA00022679"/>
    </source>
</evidence>
<keyword evidence="5" id="KW-1185">Reference proteome</keyword>
<evidence type="ECO:0000313" key="4">
    <source>
        <dbReference type="EMBL" id="NEU99662.1"/>
    </source>
</evidence>
<evidence type="ECO:0000256" key="2">
    <source>
        <dbReference type="ARBA" id="ARBA00023315"/>
    </source>
</evidence>
<dbReference type="Pfam" id="PF00583">
    <property type="entry name" value="Acetyltransf_1"/>
    <property type="match status" value="1"/>
</dbReference>
<keyword evidence="2" id="KW-0012">Acyltransferase</keyword>
<dbReference type="InterPro" id="IPR050832">
    <property type="entry name" value="Bact_Acetyltransf"/>
</dbReference>
<reference evidence="4 5" key="1">
    <citation type="journal article" date="2020" name="Arch. Microbiol.">
        <title>Bradyrhizobium uaiense sp. nov., a new highly efficient cowpea symbiont.</title>
        <authorList>
            <person name="Cabral Michel D."/>
            <person name="Azarias Guimaraes A."/>
            <person name="Martins da Costa E."/>
            <person name="Soares de Carvalho T."/>
            <person name="Balsanelli E."/>
            <person name="Willems A."/>
            <person name="Maltempi de Souza E."/>
            <person name="de Souza Moreira F.M."/>
        </authorList>
    </citation>
    <scope>NUCLEOTIDE SEQUENCE [LARGE SCALE GENOMIC DNA]</scope>
    <source>
        <strain evidence="4 5">UFLA 03-164</strain>
    </source>
</reference>